<feature type="region of interest" description="Disordered" evidence="1">
    <location>
        <begin position="1010"/>
        <end position="1048"/>
    </location>
</feature>
<name>A0AAN7W0H3_9PEZI</name>
<evidence type="ECO:0000256" key="1">
    <source>
        <dbReference type="SAM" id="MobiDB-lite"/>
    </source>
</evidence>
<feature type="compositionally biased region" description="Polar residues" evidence="1">
    <location>
        <begin position="580"/>
        <end position="589"/>
    </location>
</feature>
<comment type="caution">
    <text evidence="2">The sequence shown here is derived from an EMBL/GenBank/DDBJ whole genome shotgun (WGS) entry which is preliminary data.</text>
</comment>
<feature type="compositionally biased region" description="Basic and acidic residues" evidence="1">
    <location>
        <begin position="1038"/>
        <end position="1048"/>
    </location>
</feature>
<evidence type="ECO:0000313" key="3">
    <source>
        <dbReference type="Proteomes" id="UP001310594"/>
    </source>
</evidence>
<feature type="compositionally biased region" description="Basic and acidic residues" evidence="1">
    <location>
        <begin position="385"/>
        <end position="399"/>
    </location>
</feature>
<dbReference type="AlphaFoldDB" id="A0AAN7W0H3"/>
<feature type="compositionally biased region" description="Basic and acidic residues" evidence="1">
    <location>
        <begin position="440"/>
        <end position="450"/>
    </location>
</feature>
<feature type="compositionally biased region" description="Polar residues" evidence="1">
    <location>
        <begin position="111"/>
        <end position="121"/>
    </location>
</feature>
<feature type="compositionally biased region" description="Polar residues" evidence="1">
    <location>
        <begin position="224"/>
        <end position="238"/>
    </location>
</feature>
<feature type="region of interest" description="Disordered" evidence="1">
    <location>
        <begin position="1080"/>
        <end position="1133"/>
    </location>
</feature>
<feature type="compositionally biased region" description="Polar residues" evidence="1">
    <location>
        <begin position="678"/>
        <end position="690"/>
    </location>
</feature>
<feature type="region of interest" description="Disordered" evidence="1">
    <location>
        <begin position="1212"/>
        <end position="1239"/>
    </location>
</feature>
<proteinExistence type="predicted"/>
<dbReference type="EMBL" id="JAVRQU010000017">
    <property type="protein sequence ID" value="KAK5693526.1"/>
    <property type="molecule type" value="Genomic_DNA"/>
</dbReference>
<feature type="compositionally biased region" description="Low complexity" evidence="1">
    <location>
        <begin position="325"/>
        <end position="339"/>
    </location>
</feature>
<evidence type="ECO:0000313" key="2">
    <source>
        <dbReference type="EMBL" id="KAK5693526.1"/>
    </source>
</evidence>
<feature type="region of interest" description="Disordered" evidence="1">
    <location>
        <begin position="927"/>
        <end position="990"/>
    </location>
</feature>
<feature type="compositionally biased region" description="Low complexity" evidence="1">
    <location>
        <begin position="425"/>
        <end position="436"/>
    </location>
</feature>
<feature type="compositionally biased region" description="Polar residues" evidence="1">
    <location>
        <begin position="532"/>
        <end position="545"/>
    </location>
</feature>
<feature type="compositionally biased region" description="Polar residues" evidence="1">
    <location>
        <begin position="1"/>
        <end position="35"/>
    </location>
</feature>
<feature type="compositionally biased region" description="Polar residues" evidence="1">
    <location>
        <begin position="735"/>
        <end position="746"/>
    </location>
</feature>
<feature type="compositionally biased region" description="Basic and acidic residues" evidence="1">
    <location>
        <begin position="820"/>
        <end position="840"/>
    </location>
</feature>
<feature type="compositionally biased region" description="Polar residues" evidence="1">
    <location>
        <begin position="800"/>
        <end position="809"/>
    </location>
</feature>
<feature type="compositionally biased region" description="Polar residues" evidence="1">
    <location>
        <begin position="88"/>
        <end position="98"/>
    </location>
</feature>
<feature type="region of interest" description="Disordered" evidence="1">
    <location>
        <begin position="1"/>
        <end position="37"/>
    </location>
</feature>
<organism evidence="2 3">
    <name type="scientific">Elasticomyces elasticus</name>
    <dbReference type="NCBI Taxonomy" id="574655"/>
    <lineage>
        <taxon>Eukaryota</taxon>
        <taxon>Fungi</taxon>
        <taxon>Dikarya</taxon>
        <taxon>Ascomycota</taxon>
        <taxon>Pezizomycotina</taxon>
        <taxon>Dothideomycetes</taxon>
        <taxon>Dothideomycetidae</taxon>
        <taxon>Mycosphaerellales</taxon>
        <taxon>Teratosphaeriaceae</taxon>
        <taxon>Elasticomyces</taxon>
    </lineage>
</organism>
<feature type="compositionally biased region" description="Basic and acidic residues" evidence="1">
    <location>
        <begin position="976"/>
        <end position="990"/>
    </location>
</feature>
<dbReference type="Proteomes" id="UP001310594">
    <property type="component" value="Unassembled WGS sequence"/>
</dbReference>
<feature type="compositionally biased region" description="Basic and acidic residues" evidence="1">
    <location>
        <begin position="99"/>
        <end position="108"/>
    </location>
</feature>
<feature type="compositionally biased region" description="Polar residues" evidence="1">
    <location>
        <begin position="842"/>
        <end position="857"/>
    </location>
</feature>
<feature type="compositionally biased region" description="Basic and acidic residues" evidence="1">
    <location>
        <begin position="502"/>
        <end position="513"/>
    </location>
</feature>
<feature type="compositionally biased region" description="Low complexity" evidence="1">
    <location>
        <begin position="368"/>
        <end position="384"/>
    </location>
</feature>
<feature type="compositionally biased region" description="Polar residues" evidence="1">
    <location>
        <begin position="180"/>
        <end position="192"/>
    </location>
</feature>
<accession>A0AAN7W0H3</accession>
<feature type="compositionally biased region" description="Polar residues" evidence="1">
    <location>
        <begin position="927"/>
        <end position="938"/>
    </location>
</feature>
<gene>
    <name evidence="2" type="ORF">LTR97_010095</name>
</gene>
<feature type="region of interest" description="Disordered" evidence="1">
    <location>
        <begin position="51"/>
        <end position="914"/>
    </location>
</feature>
<sequence>MSPLQHSYQSRKVINVSQGEETPMNSSPFDKNTGTEVDRIEDSLNARIVVGVGGPVQPPQQLVENGDEDEDDLYGLSPKGKASVDAARSSQKLATQSAIEHRPQDFAKGRASTSAPQVSTTEHLDASAVQVRHKKGAAARKSQNSTQSLKPVRQNESMAKGAQTQITQSVKSAEPRTSIVPKSTASTQQRTKPISRPQPAPAAPAGTSSVALLHARRHGVIPAQATQTPLHATNSRATATAMARKASPKRAPLRELKNTQTPARRRKEAATTTQQPTEGKVSRRAAMLAETPKPGQEQITAEPKRKSAAATTNTKAKAAKKTPATHKTAPSTQARSARSARSDAPISAYDMPDSPSPRANQVAPPKPLAASKKSAPKKAAASKADMAKEMEDEPEQPRRDMRRKRGRLPDSDEVSEPVEVRKQPARQAKAAPRAQATKIPEPHKEEEVQMNHDAAVTNPEGFSGNGGSRQQETIEDFEHAVVDYSDEEVLPEVVKKPGQTRVDGKAQSVDHRGKVNVKVEAIAKSHKPNHVPTKTATKEGSSQENAIMLSDRREPSSSPPPPSPAVDRAAPTTLAVAKKSATQRPQAPQTPAIFHSSPPTHQQEVTHQRSAKMQDTGATGRPTIIGFDRSGPRNQGIRSAKKPAADSARLDRTSLPPNKAALLSEAGSSRAAVDSRQKTGPSSTAKSTRSSHLDHVVAPHNIAPDVSEALAGFRKKPTQKPAAMDDTRKAAPRASRTTKSTLQQPNDYADEGFTNIDDAVGDVPEATQVKPAKALKISATERTASQRIMPPPASKAAEASTISAKTQTARMAPGEQAVLAEKEVRKEVKKSTVKRPREEDVATQSAPKKSKSSNHNALHTRPLPADFTEHEQSKVSFPEDVPAARPEPAKRPARKVSRHASQGVDIHGSPIPKNMVVPEHATTLETYSQQTDLSSDQPLQAVVPKAHRTTIRSSAQDVADFEQILAMPSRQPETLHSNEKRKPASPREDSQAITAIALGIVNPKQLVIRGEGAGPATDPFSSSEELRKVPAEHSSTLFREELRTRARSTTKKDQVVAVAEQQEDDDQDATLVESEPTITKAKGAGARKRRHIVDDDPDETLVESEPAPKKHKGTAAPPHESVKPVAATNDNHDTPDMPAISFWRDALKLHQSNLFDELVGVSHRLVKHLVTHEEAMRDALHDYHKHGLNLIEQQEKQQALDYQQAVKKLEREKKARQQDLQRHSEQLRSTKEVMQEGKTERAKITEALYEEEEKLKQMLAQLGG</sequence>
<protein>
    <submittedName>
        <fullName evidence="2">Uncharacterized protein</fullName>
    </submittedName>
</protein>
<reference evidence="2" key="1">
    <citation type="submission" date="2023-08" db="EMBL/GenBank/DDBJ databases">
        <title>Black Yeasts Isolated from many extreme environments.</title>
        <authorList>
            <person name="Coleine C."/>
            <person name="Stajich J.E."/>
            <person name="Selbmann L."/>
        </authorList>
    </citation>
    <scope>NUCLEOTIDE SEQUENCE</scope>
    <source>
        <strain evidence="2">CCFEE 5810</strain>
    </source>
</reference>
<feature type="compositionally biased region" description="Polar residues" evidence="1">
    <location>
        <begin position="141"/>
        <end position="171"/>
    </location>
</feature>